<evidence type="ECO:0000313" key="4">
    <source>
        <dbReference type="Proteomes" id="UP000316181"/>
    </source>
</evidence>
<keyword evidence="4" id="KW-1185">Reference proteome</keyword>
<organism evidence="3 4">
    <name type="scientific">Rarobacter incanus</name>
    <dbReference type="NCBI Taxonomy" id="153494"/>
    <lineage>
        <taxon>Bacteria</taxon>
        <taxon>Bacillati</taxon>
        <taxon>Actinomycetota</taxon>
        <taxon>Actinomycetes</taxon>
        <taxon>Micrococcales</taxon>
        <taxon>Rarobacteraceae</taxon>
        <taxon>Rarobacter</taxon>
    </lineage>
</organism>
<dbReference type="Pfam" id="PF00211">
    <property type="entry name" value="Guanylate_cyc"/>
    <property type="match status" value="1"/>
</dbReference>
<dbReference type="InterPro" id="IPR050697">
    <property type="entry name" value="Adenylyl/Guanylyl_Cyclase_3/4"/>
</dbReference>
<dbReference type="Proteomes" id="UP000316181">
    <property type="component" value="Unassembled WGS sequence"/>
</dbReference>
<accession>A0A542SN81</accession>
<dbReference type="GO" id="GO:0004016">
    <property type="term" value="F:adenylate cyclase activity"/>
    <property type="evidence" value="ECO:0007669"/>
    <property type="project" value="UniProtKB-ARBA"/>
</dbReference>
<evidence type="ECO:0000259" key="2">
    <source>
        <dbReference type="PROSITE" id="PS50125"/>
    </source>
</evidence>
<dbReference type="GO" id="GO:0009190">
    <property type="term" value="P:cyclic nucleotide biosynthetic process"/>
    <property type="evidence" value="ECO:0007669"/>
    <property type="project" value="InterPro"/>
</dbReference>
<protein>
    <submittedName>
        <fullName evidence="3">Adenylate cyclase</fullName>
    </submittedName>
</protein>
<comment type="similarity">
    <text evidence="1">Belongs to the adenylyl cyclase class-3 family.</text>
</comment>
<dbReference type="Gene3D" id="3.30.70.1230">
    <property type="entry name" value="Nucleotide cyclase"/>
    <property type="match status" value="1"/>
</dbReference>
<dbReference type="SUPFAM" id="SSF55073">
    <property type="entry name" value="Nucleotide cyclase"/>
    <property type="match status" value="1"/>
</dbReference>
<comment type="caution">
    <text evidence="3">The sequence shown here is derived from an EMBL/GenBank/DDBJ whole genome shotgun (WGS) entry which is preliminary data.</text>
</comment>
<dbReference type="SMART" id="SM00044">
    <property type="entry name" value="CYCc"/>
    <property type="match status" value="1"/>
</dbReference>
<dbReference type="InterPro" id="IPR001054">
    <property type="entry name" value="A/G_cyclase"/>
</dbReference>
<name>A0A542SN81_9MICO</name>
<evidence type="ECO:0000256" key="1">
    <source>
        <dbReference type="ARBA" id="ARBA00005381"/>
    </source>
</evidence>
<dbReference type="PROSITE" id="PS50125">
    <property type="entry name" value="GUANYLATE_CYCLASE_2"/>
    <property type="match status" value="1"/>
</dbReference>
<dbReference type="GO" id="GO:0035556">
    <property type="term" value="P:intracellular signal transduction"/>
    <property type="evidence" value="ECO:0007669"/>
    <property type="project" value="InterPro"/>
</dbReference>
<feature type="domain" description="Guanylate cyclase" evidence="2">
    <location>
        <begin position="192"/>
        <end position="306"/>
    </location>
</feature>
<dbReference type="InterPro" id="IPR029787">
    <property type="entry name" value="Nucleotide_cyclase"/>
</dbReference>
<dbReference type="PANTHER" id="PTHR43081">
    <property type="entry name" value="ADENYLATE CYCLASE, TERMINAL-DIFFERENTIATION SPECIFIC-RELATED"/>
    <property type="match status" value="1"/>
</dbReference>
<sequence length="356" mass="38494">MGVAANPNTEDDTAHSQPLSPRDIAQAIVGQAPSLNAAELAAETGVDQSFVDNYWHALGLPVEAPDLVGFTELDAQAIAEISAAACAHQWDEPTVSTLVRSVGHTMDRLALWQIEALVDHVARQNDIPGSAARLEVVRNLPALVHVLQTQVVHAWRLQFAAWAQRYSVEFSDTRGGAAQLDASEVELPLPRAVGFIDIVQFTERTTHLRASELADLVQTFESVTRNLITANGGRVVKTIGDAFLFIADDAREGANIALALRDYWSAHGTAVSDEPMAVRISLVWGRVLSRFGDVFGPSVNLASRLVSIAQPGRVYIDEATVTALRPFGKFTTVRHEPKSVTGLGLITPWELDRTGA</sequence>
<dbReference type="AlphaFoldDB" id="A0A542SN81"/>
<gene>
    <name evidence="3" type="ORF">FB389_0738</name>
</gene>
<evidence type="ECO:0000313" key="3">
    <source>
        <dbReference type="EMBL" id="TQK76080.1"/>
    </source>
</evidence>
<dbReference type="PANTHER" id="PTHR43081:SF1">
    <property type="entry name" value="ADENYLATE CYCLASE, TERMINAL-DIFFERENTIATION SPECIFIC"/>
    <property type="match status" value="1"/>
</dbReference>
<proteinExistence type="inferred from homology"/>
<reference evidence="3 4" key="1">
    <citation type="submission" date="2019-06" db="EMBL/GenBank/DDBJ databases">
        <title>Sequencing the genomes of 1000 actinobacteria strains.</title>
        <authorList>
            <person name="Klenk H.-P."/>
        </authorList>
    </citation>
    <scope>NUCLEOTIDE SEQUENCE [LARGE SCALE GENOMIC DNA]</scope>
    <source>
        <strain evidence="3 4">DSM 10596</strain>
    </source>
</reference>
<dbReference type="CDD" id="cd07302">
    <property type="entry name" value="CHD"/>
    <property type="match status" value="1"/>
</dbReference>
<dbReference type="EMBL" id="VFNV01000001">
    <property type="protein sequence ID" value="TQK76080.1"/>
    <property type="molecule type" value="Genomic_DNA"/>
</dbReference>